<gene>
    <name evidence="1" type="ORF">DAEQUDRAFT_764229</name>
</gene>
<organism evidence="1 2">
    <name type="scientific">Daedalea quercina L-15889</name>
    <dbReference type="NCBI Taxonomy" id="1314783"/>
    <lineage>
        <taxon>Eukaryota</taxon>
        <taxon>Fungi</taxon>
        <taxon>Dikarya</taxon>
        <taxon>Basidiomycota</taxon>
        <taxon>Agaricomycotina</taxon>
        <taxon>Agaricomycetes</taxon>
        <taxon>Polyporales</taxon>
        <taxon>Fomitopsis</taxon>
    </lineage>
</organism>
<keyword evidence="2" id="KW-1185">Reference proteome</keyword>
<reference evidence="1 2" key="1">
    <citation type="journal article" date="2016" name="Mol. Biol. Evol.">
        <title>Comparative Genomics of Early-Diverging Mushroom-Forming Fungi Provides Insights into the Origins of Lignocellulose Decay Capabilities.</title>
        <authorList>
            <person name="Nagy L.G."/>
            <person name="Riley R."/>
            <person name="Tritt A."/>
            <person name="Adam C."/>
            <person name="Daum C."/>
            <person name="Floudas D."/>
            <person name="Sun H."/>
            <person name="Yadav J.S."/>
            <person name="Pangilinan J."/>
            <person name="Larsson K.H."/>
            <person name="Matsuura K."/>
            <person name="Barry K."/>
            <person name="Labutti K."/>
            <person name="Kuo R."/>
            <person name="Ohm R.A."/>
            <person name="Bhattacharya S.S."/>
            <person name="Shirouzu T."/>
            <person name="Yoshinaga Y."/>
            <person name="Martin F.M."/>
            <person name="Grigoriev I.V."/>
            <person name="Hibbett D.S."/>
        </authorList>
    </citation>
    <scope>NUCLEOTIDE SEQUENCE [LARGE SCALE GENOMIC DNA]</scope>
    <source>
        <strain evidence="1 2">L-15889</strain>
    </source>
</reference>
<dbReference type="EMBL" id="KV429048">
    <property type="protein sequence ID" value="KZT70998.1"/>
    <property type="molecule type" value="Genomic_DNA"/>
</dbReference>
<proteinExistence type="predicted"/>
<sequence>MAMLPAVEEHEVGFGTAAAAALSKLLFAVVASQCIPGVLRRLTNRDLRSGEDVVTYRNLAISPSNPRHLLVSKGNHWVEEHNDDVLADMAAAWLELEHLDSTQY</sequence>
<dbReference type="Proteomes" id="UP000076727">
    <property type="component" value="Unassembled WGS sequence"/>
</dbReference>
<accession>A0A165RPB0</accession>
<name>A0A165RPB0_9APHY</name>
<evidence type="ECO:0000313" key="2">
    <source>
        <dbReference type="Proteomes" id="UP000076727"/>
    </source>
</evidence>
<evidence type="ECO:0000313" key="1">
    <source>
        <dbReference type="EMBL" id="KZT70998.1"/>
    </source>
</evidence>
<dbReference type="AlphaFoldDB" id="A0A165RPB0"/>
<protein>
    <submittedName>
        <fullName evidence="1">Uncharacterized protein</fullName>
    </submittedName>
</protein>